<comment type="caution">
    <text evidence="5">The sequence shown here is derived from an EMBL/GenBank/DDBJ whole genome shotgun (WGS) entry which is preliminary data.</text>
</comment>
<dbReference type="InterPro" id="IPR003785">
    <property type="entry name" value="Creatininase/forma_Hydrolase"/>
</dbReference>
<keyword evidence="4" id="KW-0862">Zinc</keyword>
<keyword evidence="2" id="KW-0479">Metal-binding</keyword>
<gene>
    <name evidence="5" type="primary">mftE_4</name>
    <name evidence="5" type="ORF">SDC9_100266</name>
</gene>
<keyword evidence="3 5" id="KW-0378">Hydrolase</keyword>
<dbReference type="PANTHER" id="PTHR35005:SF1">
    <property type="entry name" value="2-AMINO-5-FORMYLAMINO-6-RIBOSYLAMINOPYRIMIDIN-4(3H)-ONE 5'-MONOPHOSPHATE DEFORMYLASE"/>
    <property type="match status" value="1"/>
</dbReference>
<evidence type="ECO:0000256" key="1">
    <source>
        <dbReference type="ARBA" id="ARBA00001947"/>
    </source>
</evidence>
<comment type="cofactor">
    <cofactor evidence="1">
        <name>Zn(2+)</name>
        <dbReference type="ChEBI" id="CHEBI:29105"/>
    </cofactor>
</comment>
<evidence type="ECO:0000256" key="2">
    <source>
        <dbReference type="ARBA" id="ARBA00022723"/>
    </source>
</evidence>
<reference evidence="5" key="1">
    <citation type="submission" date="2019-08" db="EMBL/GenBank/DDBJ databases">
        <authorList>
            <person name="Kucharzyk K."/>
            <person name="Murdoch R.W."/>
            <person name="Higgins S."/>
            <person name="Loffler F."/>
        </authorList>
    </citation>
    <scope>NUCLEOTIDE SEQUENCE</scope>
</reference>
<sequence length="255" mass="28935">MKHMIECSWHTIDQMDRNRTIVLFPIGSVEQHGWHLPVGTDYWMAEAISKELAQRETDGFEALLFPTLQFGLNVEHAGFCGTITLSAKLLLELLEQQVRLMREQGFRYFAFLNTHGGNTGLLEIFVREFKVAHPDCRMTSFQYFTHGFFDALRAYIENPIGVDVHAGELETSMMQYLMPELVHGDVPPEQLTESNCKSGALPKFWLTREVSVSGVMGDAKLAKPEKGKIYFDYICDSLALAISDFMQGAMAERAR</sequence>
<dbReference type="EC" id="3.5.-.-" evidence="5"/>
<dbReference type="PANTHER" id="PTHR35005">
    <property type="entry name" value="3-DEHYDRO-SCYLLO-INOSOSE HYDROLASE"/>
    <property type="match status" value="1"/>
</dbReference>
<dbReference type="EMBL" id="VSSQ01014366">
    <property type="protein sequence ID" value="MPM53498.1"/>
    <property type="molecule type" value="Genomic_DNA"/>
</dbReference>
<evidence type="ECO:0000313" key="5">
    <source>
        <dbReference type="EMBL" id="MPM53498.1"/>
    </source>
</evidence>
<name>A0A645AL84_9ZZZZ</name>
<dbReference type="GO" id="GO:0016811">
    <property type="term" value="F:hydrolase activity, acting on carbon-nitrogen (but not peptide) bonds, in linear amides"/>
    <property type="evidence" value="ECO:0007669"/>
    <property type="project" value="TreeGrafter"/>
</dbReference>
<evidence type="ECO:0000256" key="4">
    <source>
        <dbReference type="ARBA" id="ARBA00022833"/>
    </source>
</evidence>
<proteinExistence type="predicted"/>
<dbReference type="SUPFAM" id="SSF102215">
    <property type="entry name" value="Creatininase"/>
    <property type="match status" value="1"/>
</dbReference>
<protein>
    <submittedName>
        <fullName evidence="5">Putative mycofactocin system creatinine amidohydrolase family protein MftE</fullName>
        <ecNumber evidence="5">3.5.-.-</ecNumber>
    </submittedName>
</protein>
<organism evidence="5">
    <name type="scientific">bioreactor metagenome</name>
    <dbReference type="NCBI Taxonomy" id="1076179"/>
    <lineage>
        <taxon>unclassified sequences</taxon>
        <taxon>metagenomes</taxon>
        <taxon>ecological metagenomes</taxon>
    </lineage>
</organism>
<accession>A0A645AL84</accession>
<dbReference type="GO" id="GO:0046872">
    <property type="term" value="F:metal ion binding"/>
    <property type="evidence" value="ECO:0007669"/>
    <property type="project" value="UniProtKB-KW"/>
</dbReference>
<evidence type="ECO:0000256" key="3">
    <source>
        <dbReference type="ARBA" id="ARBA00022801"/>
    </source>
</evidence>
<dbReference type="GO" id="GO:0009231">
    <property type="term" value="P:riboflavin biosynthetic process"/>
    <property type="evidence" value="ECO:0007669"/>
    <property type="project" value="TreeGrafter"/>
</dbReference>
<dbReference type="AlphaFoldDB" id="A0A645AL84"/>
<dbReference type="Gene3D" id="3.40.50.10310">
    <property type="entry name" value="Creatininase"/>
    <property type="match status" value="1"/>
</dbReference>
<dbReference type="InterPro" id="IPR024087">
    <property type="entry name" value="Creatininase-like_sf"/>
</dbReference>
<dbReference type="Pfam" id="PF02633">
    <property type="entry name" value="Creatininase"/>
    <property type="match status" value="1"/>
</dbReference>